<proteinExistence type="predicted"/>
<dbReference type="Gramene" id="Pp3c7_900V3.2">
    <property type="protein sequence ID" value="PAC:32923060.CDS.1"/>
    <property type="gene ID" value="Pp3c7_900"/>
</dbReference>
<evidence type="ECO:0000313" key="3">
    <source>
        <dbReference type="Proteomes" id="UP000006727"/>
    </source>
</evidence>
<evidence type="ECO:0000256" key="1">
    <source>
        <dbReference type="SAM" id="Phobius"/>
    </source>
</evidence>
<keyword evidence="3" id="KW-1185">Reference proteome</keyword>
<reference evidence="2 3" key="2">
    <citation type="journal article" date="2018" name="Plant J.">
        <title>The Physcomitrella patens chromosome-scale assembly reveals moss genome structure and evolution.</title>
        <authorList>
            <person name="Lang D."/>
            <person name="Ullrich K.K."/>
            <person name="Murat F."/>
            <person name="Fuchs J."/>
            <person name="Jenkins J."/>
            <person name="Haas F.B."/>
            <person name="Piednoel M."/>
            <person name="Gundlach H."/>
            <person name="Van Bel M."/>
            <person name="Meyberg R."/>
            <person name="Vives C."/>
            <person name="Morata J."/>
            <person name="Symeonidi A."/>
            <person name="Hiss M."/>
            <person name="Muchero W."/>
            <person name="Kamisugi Y."/>
            <person name="Saleh O."/>
            <person name="Blanc G."/>
            <person name="Decker E.L."/>
            <person name="van Gessel N."/>
            <person name="Grimwood J."/>
            <person name="Hayes R.D."/>
            <person name="Graham S.W."/>
            <person name="Gunter L.E."/>
            <person name="McDaniel S.F."/>
            <person name="Hoernstein S.N.W."/>
            <person name="Larsson A."/>
            <person name="Li F.W."/>
            <person name="Perroud P.F."/>
            <person name="Phillips J."/>
            <person name="Ranjan P."/>
            <person name="Rokshar D.S."/>
            <person name="Rothfels C.J."/>
            <person name="Schneider L."/>
            <person name="Shu S."/>
            <person name="Stevenson D.W."/>
            <person name="Thummler F."/>
            <person name="Tillich M."/>
            <person name="Villarreal Aguilar J.C."/>
            <person name="Widiez T."/>
            <person name="Wong G.K."/>
            <person name="Wymore A."/>
            <person name="Zhang Y."/>
            <person name="Zimmer A.D."/>
            <person name="Quatrano R.S."/>
            <person name="Mayer K.F.X."/>
            <person name="Goodstein D."/>
            <person name="Casacuberta J.M."/>
            <person name="Vandepoele K."/>
            <person name="Reski R."/>
            <person name="Cuming A.C."/>
            <person name="Tuskan G.A."/>
            <person name="Maumus F."/>
            <person name="Salse J."/>
            <person name="Schmutz J."/>
            <person name="Rensing S.A."/>
        </authorList>
    </citation>
    <scope>NUCLEOTIDE SEQUENCE [LARGE SCALE GENOMIC DNA]</scope>
    <source>
        <strain evidence="2 3">cv. Gransden 2004</strain>
    </source>
</reference>
<sequence>MVHKCWSNSNVTEQAAVANKATRDGLDLIVHDGIQHLFSTTTHAFSGSDLIKAVYYRLLHYYILSWTPHVSHTQTTFVVIIVFNIICSCTSFLIIHAAIQFA</sequence>
<keyword evidence="1" id="KW-1133">Transmembrane helix</keyword>
<keyword evidence="1" id="KW-0472">Membrane</keyword>
<feature type="transmembrane region" description="Helical" evidence="1">
    <location>
        <begin position="77"/>
        <end position="99"/>
    </location>
</feature>
<accession>A0A7I3Z606</accession>
<dbReference type="InParanoid" id="A0A7I3Z606"/>
<organism evidence="2 3">
    <name type="scientific">Physcomitrium patens</name>
    <name type="common">Spreading-leaved earth moss</name>
    <name type="synonym">Physcomitrella patens</name>
    <dbReference type="NCBI Taxonomy" id="3218"/>
    <lineage>
        <taxon>Eukaryota</taxon>
        <taxon>Viridiplantae</taxon>
        <taxon>Streptophyta</taxon>
        <taxon>Embryophyta</taxon>
        <taxon>Bryophyta</taxon>
        <taxon>Bryophytina</taxon>
        <taxon>Bryopsida</taxon>
        <taxon>Funariidae</taxon>
        <taxon>Funariales</taxon>
        <taxon>Funariaceae</taxon>
        <taxon>Physcomitrium</taxon>
    </lineage>
</organism>
<keyword evidence="1" id="KW-0812">Transmembrane</keyword>
<dbReference type="Proteomes" id="UP000006727">
    <property type="component" value="Chromosome 7"/>
</dbReference>
<reference evidence="2 3" key="1">
    <citation type="journal article" date="2008" name="Science">
        <title>The Physcomitrella genome reveals evolutionary insights into the conquest of land by plants.</title>
        <authorList>
            <person name="Rensing S."/>
            <person name="Lang D."/>
            <person name="Zimmer A."/>
            <person name="Terry A."/>
            <person name="Salamov A."/>
            <person name="Shapiro H."/>
            <person name="Nishiyama T."/>
            <person name="Perroud P.-F."/>
            <person name="Lindquist E."/>
            <person name="Kamisugi Y."/>
            <person name="Tanahashi T."/>
            <person name="Sakakibara K."/>
            <person name="Fujita T."/>
            <person name="Oishi K."/>
            <person name="Shin-I T."/>
            <person name="Kuroki Y."/>
            <person name="Toyoda A."/>
            <person name="Suzuki Y."/>
            <person name="Hashimoto A."/>
            <person name="Yamaguchi K."/>
            <person name="Sugano A."/>
            <person name="Kohara Y."/>
            <person name="Fujiyama A."/>
            <person name="Anterola A."/>
            <person name="Aoki S."/>
            <person name="Ashton N."/>
            <person name="Barbazuk W.B."/>
            <person name="Barker E."/>
            <person name="Bennetzen J."/>
            <person name="Bezanilla M."/>
            <person name="Blankenship R."/>
            <person name="Cho S.H."/>
            <person name="Dutcher S."/>
            <person name="Estelle M."/>
            <person name="Fawcett J.A."/>
            <person name="Gundlach H."/>
            <person name="Hanada K."/>
            <person name="Heyl A."/>
            <person name="Hicks K.A."/>
            <person name="Hugh J."/>
            <person name="Lohr M."/>
            <person name="Mayer K."/>
            <person name="Melkozernov A."/>
            <person name="Murata T."/>
            <person name="Nelson D."/>
            <person name="Pils B."/>
            <person name="Prigge M."/>
            <person name="Reiss B."/>
            <person name="Renner T."/>
            <person name="Rombauts S."/>
            <person name="Rushton P."/>
            <person name="Sanderfoot A."/>
            <person name="Schween G."/>
            <person name="Shiu S.-H."/>
            <person name="Stueber K."/>
            <person name="Theodoulou F.L."/>
            <person name="Tu H."/>
            <person name="Van de Peer Y."/>
            <person name="Verrier P.J."/>
            <person name="Waters E."/>
            <person name="Wood A."/>
            <person name="Yang L."/>
            <person name="Cove D."/>
            <person name="Cuming A."/>
            <person name="Hasebe M."/>
            <person name="Lucas S."/>
            <person name="Mishler D.B."/>
            <person name="Reski R."/>
            <person name="Grigoriev I."/>
            <person name="Quatrano R.S."/>
            <person name="Boore J.L."/>
        </authorList>
    </citation>
    <scope>NUCLEOTIDE SEQUENCE [LARGE SCALE GENOMIC DNA]</scope>
    <source>
        <strain evidence="2 3">cv. Gransden 2004</strain>
    </source>
</reference>
<dbReference type="EMBL" id="ABEU02000007">
    <property type="status" value="NOT_ANNOTATED_CDS"/>
    <property type="molecule type" value="Genomic_DNA"/>
</dbReference>
<dbReference type="EnsemblPlants" id="Pp3c7_900V3.2">
    <property type="protein sequence ID" value="PAC:32923060.CDS.1"/>
    <property type="gene ID" value="Pp3c7_900"/>
</dbReference>
<protein>
    <submittedName>
        <fullName evidence="2">Uncharacterized protein</fullName>
    </submittedName>
</protein>
<dbReference type="AlphaFoldDB" id="A0A7I3Z606"/>
<evidence type="ECO:0000313" key="2">
    <source>
        <dbReference type="EnsemblPlants" id="PAC:32923060.CDS.1"/>
    </source>
</evidence>
<reference evidence="2" key="3">
    <citation type="submission" date="2020-12" db="UniProtKB">
        <authorList>
            <consortium name="EnsemblPlants"/>
        </authorList>
    </citation>
    <scope>IDENTIFICATION</scope>
</reference>
<name>A0A7I3Z606_PHYPA</name>